<proteinExistence type="predicted"/>
<keyword evidence="2" id="KW-1185">Reference proteome</keyword>
<gene>
    <name evidence="1" type="ORF">AYI70_g12243</name>
</gene>
<dbReference type="OrthoDB" id="10362079at2759"/>
<evidence type="ECO:0000313" key="2">
    <source>
        <dbReference type="Proteomes" id="UP000187283"/>
    </source>
</evidence>
<protein>
    <submittedName>
        <fullName evidence="1">Uncharacterized protein</fullName>
    </submittedName>
</protein>
<comment type="caution">
    <text evidence="1">The sequence shown here is derived from an EMBL/GenBank/DDBJ whole genome shotgun (WGS) entry which is preliminary data.</text>
</comment>
<sequence>MYTSLYFKKLLKSTSIIKSLYSVADDFNKKLKSAQKSKNSFTSVNYESCLRDCFNIWRDQLQSNNILKTMASEHADSALLRKTIKTLKALSLNPDHQNIYNQLSPNANKDIEKKLADLDQKFRTLINLKNRKLLKQSFDYWISNVVFSSSAYAPVKPIQHIKFQDQSKEYSLINSLSSYEDLDIHEKKLRRYSELGDPVMSFYTEYSPTPSPSTIPPKNYSFDSNLDSPIFKENITQNTHSNTFGTQNNIKPNKFDFSKIDISKIPKPNIPINKKIYYSHDPDYDHIKNDSNADTKKENSIESSVYSEGSVKDFAIKKFFINNMSELENTQSKNIDFGVNLDMNISYDLFSDAETDIGVCLSPNSVSVLDNYYLEPSFRKSESGQGSIASTCSSADDKLNILSSYFPDKTNSDMGSNSILQQQNIVSSLNPDNHEYDNKGITKNKTKSTNVLNLKSYFSENLNNISDHDFASHKMLNSLTGIKSQVNVQDREHLNKIDLINSSFENLNIDDFCVQRSNYLSSKNKNMHLYLYLNIWKLEYSNKIQPLLHKSRSFTLTKCFSKWTALKNDNSRSNSYRLAVMTKNSINFYNTNLKKNFIKNLKYYHKMIADSDRNYLRPNNSYDFRSNSFNARNRPSDSKSSNGFGFTNFEIFNDSAEFAPESPSIYPSPVHDNKHSQNQQNLIRIFGNVLNNRAKKTSFNASEINSNNEYHDKRFLSNSIDLDLQLPQYSNTLSSLVNLNYGTFKNRNTDKIKSSASLDPSSFSYLNYSEYFTPHSSIDSDKKSFTVPTKRKINDLNDQAQKIEQINKSYIQLNDTPLNDLINSGNISKETLWLASQRDHSSINNSGDTNIENSDSLATQLTKKLQLSINSLDSQNMLCLFFYRRQLLKKCFNIYLQKSSILASKKSLSVSGFMNDDYSVFYQSRILSPLQYALNIMAQIDRNKYENNDDQIDPEIYSAADAFYLHFLQKKCFHSFVKNYKISTCILAIRNLL</sequence>
<reference evidence="1 2" key="1">
    <citation type="submission" date="2017-01" db="EMBL/GenBank/DDBJ databases">
        <authorList>
            <person name="Mah S.A."/>
            <person name="Swanson W.J."/>
            <person name="Moy G.W."/>
            <person name="Vacquier V.D."/>
        </authorList>
    </citation>
    <scope>NUCLEOTIDE SEQUENCE [LARGE SCALE GENOMIC DNA]</scope>
    <source>
        <strain evidence="1 2">GSMNP</strain>
    </source>
</reference>
<dbReference type="AlphaFoldDB" id="A0A1R1WYA0"/>
<dbReference type="Proteomes" id="UP000187283">
    <property type="component" value="Unassembled WGS sequence"/>
</dbReference>
<dbReference type="EMBL" id="LSSN01006061">
    <property type="protein sequence ID" value="OMJ07372.1"/>
    <property type="molecule type" value="Genomic_DNA"/>
</dbReference>
<organism evidence="1 2">
    <name type="scientific">Smittium culicis</name>
    <dbReference type="NCBI Taxonomy" id="133412"/>
    <lineage>
        <taxon>Eukaryota</taxon>
        <taxon>Fungi</taxon>
        <taxon>Fungi incertae sedis</taxon>
        <taxon>Zoopagomycota</taxon>
        <taxon>Kickxellomycotina</taxon>
        <taxon>Harpellomycetes</taxon>
        <taxon>Harpellales</taxon>
        <taxon>Legeriomycetaceae</taxon>
        <taxon>Smittium</taxon>
    </lineage>
</organism>
<name>A0A1R1WYA0_9FUNG</name>
<accession>A0A1R1WYA0</accession>
<evidence type="ECO:0000313" key="1">
    <source>
        <dbReference type="EMBL" id="OMJ07372.1"/>
    </source>
</evidence>